<dbReference type="SUPFAM" id="SSF159941">
    <property type="entry name" value="MM3350-like"/>
    <property type="match status" value="1"/>
</dbReference>
<dbReference type="EMBL" id="BPQI01000056">
    <property type="protein sequence ID" value="GJD56313.1"/>
    <property type="molecule type" value="Genomic_DNA"/>
</dbReference>
<proteinExistence type="predicted"/>
<dbReference type="EMBL" id="CABFVH010000022">
    <property type="protein sequence ID" value="VUF13658.1"/>
    <property type="molecule type" value="Genomic_DNA"/>
</dbReference>
<evidence type="ECO:0000313" key="4">
    <source>
        <dbReference type="Proteomes" id="UP000401717"/>
    </source>
</evidence>
<reference evidence="3 4" key="1">
    <citation type="submission" date="2019-06" db="EMBL/GenBank/DDBJ databases">
        <authorList>
            <person name="Rodrigo-Torres L."/>
            <person name="Arahal R. D."/>
            <person name="Lucena T."/>
        </authorList>
    </citation>
    <scope>NUCLEOTIDE SEQUENCE [LARGE SCALE GENOMIC DNA]</scope>
    <source>
        <strain evidence="3 4">SW08-7</strain>
    </source>
</reference>
<gene>
    <name evidence="2" type="ORF">IFDJLNFL_2208</name>
    <name evidence="3" type="ORF">MTDSW087_03365</name>
</gene>
<keyword evidence="5" id="KW-1185">Reference proteome</keyword>
<dbReference type="AlphaFoldDB" id="A0A564G137"/>
<organism evidence="3 4">
    <name type="scientific">Methylobacterium dankookense</name>
    <dbReference type="NCBI Taxonomy" id="560405"/>
    <lineage>
        <taxon>Bacteria</taxon>
        <taxon>Pseudomonadati</taxon>
        <taxon>Pseudomonadota</taxon>
        <taxon>Alphaproteobacteria</taxon>
        <taxon>Hyphomicrobiales</taxon>
        <taxon>Methylobacteriaceae</taxon>
        <taxon>Methylobacterium</taxon>
    </lineage>
</organism>
<dbReference type="RefSeq" id="WP_144765874.1">
    <property type="nucleotide sequence ID" value="NZ_BPQI01000056.1"/>
</dbReference>
<dbReference type="PANTHER" id="PTHR41878">
    <property type="entry name" value="LEXA REPRESSOR-RELATED"/>
    <property type="match status" value="1"/>
</dbReference>
<protein>
    <submittedName>
        <fullName evidence="2">IS66 family transposase ISPre3</fullName>
    </submittedName>
</protein>
<accession>A0A564G137</accession>
<evidence type="ECO:0000259" key="1">
    <source>
        <dbReference type="Pfam" id="PF07929"/>
    </source>
</evidence>
<evidence type="ECO:0000313" key="5">
    <source>
        <dbReference type="Proteomes" id="UP001055303"/>
    </source>
</evidence>
<reference evidence="2" key="3">
    <citation type="submission" date="2021-08" db="EMBL/GenBank/DDBJ databases">
        <authorList>
            <person name="Tani A."/>
            <person name="Ola A."/>
            <person name="Ogura Y."/>
            <person name="Katsura K."/>
            <person name="Hayashi T."/>
        </authorList>
    </citation>
    <scope>NUCLEOTIDE SEQUENCE</scope>
    <source>
        <strain evidence="2">DSM 22415</strain>
    </source>
</reference>
<evidence type="ECO:0000313" key="3">
    <source>
        <dbReference type="EMBL" id="VUF13658.1"/>
    </source>
</evidence>
<feature type="domain" description="Plasmid pRiA4b Orf3-like" evidence="1">
    <location>
        <begin position="7"/>
        <end position="178"/>
    </location>
</feature>
<dbReference type="Pfam" id="PF07929">
    <property type="entry name" value="PRiA4_ORF3"/>
    <property type="match status" value="1"/>
</dbReference>
<sequence length="209" mass="24109">MFEPPNALQIHVAIDGIEPAVWRRLVVPYTWHLGELHLAIQAAFNWWNSHLHEFRIGGLRYGDPDADEWGSADDPRVFDEREVRLLDFDREPGLGFTYLYDFGDDWYHTVTLERPLVLEARPRHATCLDGARARPPEDVGGLGGYANFLAIMADADDPEHAEIRRWCGGHFDPDWFDRAVVDKDLKSALKPNVRRRLHQPKPIRPERPS</sequence>
<dbReference type="Gene3D" id="3.10.290.30">
    <property type="entry name" value="MM3350-like"/>
    <property type="match status" value="1"/>
</dbReference>
<dbReference type="InterPro" id="IPR012912">
    <property type="entry name" value="Plasmid_pRiA4b_Orf3-like"/>
</dbReference>
<dbReference type="PANTHER" id="PTHR41878:SF1">
    <property type="entry name" value="TNPR PROTEIN"/>
    <property type="match status" value="1"/>
</dbReference>
<dbReference type="OrthoDB" id="9816539at2"/>
<dbReference type="Proteomes" id="UP001055303">
    <property type="component" value="Unassembled WGS sequence"/>
</dbReference>
<dbReference type="Proteomes" id="UP000401717">
    <property type="component" value="Unassembled WGS sequence"/>
</dbReference>
<reference evidence="2" key="2">
    <citation type="journal article" date="2021" name="Front. Microbiol.">
        <title>Comprehensive Comparative Genomics and Phenotyping of Methylobacterium Species.</title>
        <authorList>
            <person name="Alessa O."/>
            <person name="Ogura Y."/>
            <person name="Fujitani Y."/>
            <person name="Takami H."/>
            <person name="Hayashi T."/>
            <person name="Sahin N."/>
            <person name="Tani A."/>
        </authorList>
    </citation>
    <scope>NUCLEOTIDE SEQUENCE</scope>
    <source>
        <strain evidence="2">DSM 22415</strain>
    </source>
</reference>
<evidence type="ECO:0000313" key="2">
    <source>
        <dbReference type="EMBL" id="GJD56313.1"/>
    </source>
</evidence>
<name>A0A564G137_9HYPH</name>
<dbReference type="InterPro" id="IPR024047">
    <property type="entry name" value="MM3350-like_sf"/>
</dbReference>